<dbReference type="AlphaFoldDB" id="A0A8J6JL40"/>
<organism evidence="12 13">
    <name type="scientific">Lawsonibacter faecis</name>
    <dbReference type="NCBI Taxonomy" id="2763052"/>
    <lineage>
        <taxon>Bacteria</taxon>
        <taxon>Bacillati</taxon>
        <taxon>Bacillota</taxon>
        <taxon>Clostridia</taxon>
        <taxon>Eubacteriales</taxon>
        <taxon>Oscillospiraceae</taxon>
        <taxon>Lawsonibacter</taxon>
    </lineage>
</organism>
<dbReference type="UniPathway" id="UPA00665"/>
<evidence type="ECO:0000256" key="11">
    <source>
        <dbReference type="RuleBase" id="RU004181"/>
    </source>
</evidence>
<dbReference type="RefSeq" id="WP_186918877.1">
    <property type="nucleotide sequence ID" value="NZ_JACOPQ010000004.1"/>
</dbReference>
<dbReference type="EC" id="3.4.23.36" evidence="9"/>
<protein>
    <recommendedName>
        <fullName evidence="9">Lipoprotein signal peptidase</fullName>
        <ecNumber evidence="9">3.4.23.36</ecNumber>
    </recommendedName>
    <alternativeName>
        <fullName evidence="9">Prolipoprotein signal peptidase</fullName>
    </alternativeName>
    <alternativeName>
        <fullName evidence="9">Signal peptidase II</fullName>
        <shortName evidence="9">SPase II</shortName>
    </alternativeName>
</protein>
<dbReference type="EMBL" id="JACOPQ010000004">
    <property type="protein sequence ID" value="MBC5736799.1"/>
    <property type="molecule type" value="Genomic_DNA"/>
</dbReference>
<evidence type="ECO:0000256" key="4">
    <source>
        <dbReference type="ARBA" id="ARBA00022692"/>
    </source>
</evidence>
<proteinExistence type="inferred from homology"/>
<evidence type="ECO:0000256" key="5">
    <source>
        <dbReference type="ARBA" id="ARBA00022750"/>
    </source>
</evidence>
<evidence type="ECO:0000313" key="12">
    <source>
        <dbReference type="EMBL" id="MBC5736799.1"/>
    </source>
</evidence>
<dbReference type="Pfam" id="PF01252">
    <property type="entry name" value="Peptidase_A8"/>
    <property type="match status" value="1"/>
</dbReference>
<comment type="caution">
    <text evidence="12">The sequence shown here is derived from an EMBL/GenBank/DDBJ whole genome shotgun (WGS) entry which is preliminary data.</text>
</comment>
<comment type="subcellular location">
    <subcellularLocation>
        <location evidence="9">Cell membrane</location>
        <topology evidence="9">Multi-pass membrane protein</topology>
    </subcellularLocation>
</comment>
<reference evidence="12" key="1">
    <citation type="submission" date="2020-08" db="EMBL/GenBank/DDBJ databases">
        <title>Genome public.</title>
        <authorList>
            <person name="Liu C."/>
            <person name="Sun Q."/>
        </authorList>
    </citation>
    <scope>NUCLEOTIDE SEQUENCE</scope>
    <source>
        <strain evidence="12">NSJ-52</strain>
    </source>
</reference>
<dbReference type="GO" id="GO:0006508">
    <property type="term" value="P:proteolysis"/>
    <property type="evidence" value="ECO:0007669"/>
    <property type="project" value="UniProtKB-KW"/>
</dbReference>
<evidence type="ECO:0000256" key="8">
    <source>
        <dbReference type="ARBA" id="ARBA00023136"/>
    </source>
</evidence>
<comment type="catalytic activity">
    <reaction evidence="9 10">
        <text>Release of signal peptides from bacterial membrane prolipoproteins. Hydrolyzes -Xaa-Yaa-Zaa-|-(S,diacylglyceryl)Cys-, in which Xaa is hydrophobic (preferably Leu), and Yaa (Ala or Ser) and Zaa (Gly or Ala) have small, neutral side chains.</text>
        <dbReference type="EC" id="3.4.23.36"/>
    </reaction>
</comment>
<feature type="transmembrane region" description="Helical" evidence="9">
    <location>
        <begin position="83"/>
        <end position="101"/>
    </location>
</feature>
<dbReference type="GO" id="GO:0005886">
    <property type="term" value="C:plasma membrane"/>
    <property type="evidence" value="ECO:0007669"/>
    <property type="project" value="UniProtKB-SubCell"/>
</dbReference>
<sequence>MLYAIIAAVLIAADQVVKFLVRANIPMWESIPFIPHVMDLTYVQNTGAAFNIFREHTWLLTLISALVAVVIVAVMAKKVVRHRFGLVCLSVVLAGAVGNLIDRLFFGFVTDMFQTTFISFAVFNVADICVVLGGIAFCVYFLFFYDKLEKGETPHGDSASDT</sequence>
<comment type="pathway">
    <text evidence="9">Protein modification; lipoprotein biosynthesis (signal peptide cleavage).</text>
</comment>
<dbReference type="PANTHER" id="PTHR33695:SF1">
    <property type="entry name" value="LIPOPROTEIN SIGNAL PEPTIDASE"/>
    <property type="match status" value="1"/>
</dbReference>
<dbReference type="GO" id="GO:0004190">
    <property type="term" value="F:aspartic-type endopeptidase activity"/>
    <property type="evidence" value="ECO:0007669"/>
    <property type="project" value="UniProtKB-UniRule"/>
</dbReference>
<keyword evidence="2 9" id="KW-1003">Cell membrane</keyword>
<keyword evidence="13" id="KW-1185">Reference proteome</keyword>
<keyword evidence="7 9" id="KW-1133">Transmembrane helix</keyword>
<dbReference type="Proteomes" id="UP000607645">
    <property type="component" value="Unassembled WGS sequence"/>
</dbReference>
<keyword evidence="5 9" id="KW-0064">Aspartyl protease</keyword>
<keyword evidence="8 9" id="KW-0472">Membrane</keyword>
<dbReference type="PRINTS" id="PR00781">
    <property type="entry name" value="LIPOSIGPTASE"/>
</dbReference>
<accession>A0A8J6JL40</accession>
<dbReference type="PANTHER" id="PTHR33695">
    <property type="entry name" value="LIPOPROTEIN SIGNAL PEPTIDASE"/>
    <property type="match status" value="1"/>
</dbReference>
<dbReference type="PROSITE" id="PS00855">
    <property type="entry name" value="SPASE_II"/>
    <property type="match status" value="1"/>
</dbReference>
<gene>
    <name evidence="9 12" type="primary">lspA</name>
    <name evidence="12" type="ORF">H8S62_07210</name>
</gene>
<dbReference type="HAMAP" id="MF_00161">
    <property type="entry name" value="LspA"/>
    <property type="match status" value="1"/>
</dbReference>
<dbReference type="NCBIfam" id="TIGR00077">
    <property type="entry name" value="lspA"/>
    <property type="match status" value="1"/>
</dbReference>
<evidence type="ECO:0000256" key="9">
    <source>
        <dbReference type="HAMAP-Rule" id="MF_00161"/>
    </source>
</evidence>
<feature type="transmembrane region" description="Helical" evidence="9">
    <location>
        <begin position="58"/>
        <end position="76"/>
    </location>
</feature>
<evidence type="ECO:0000256" key="2">
    <source>
        <dbReference type="ARBA" id="ARBA00022475"/>
    </source>
</evidence>
<comment type="caution">
    <text evidence="9">Lacks conserved residue(s) required for the propagation of feature annotation.</text>
</comment>
<evidence type="ECO:0000256" key="6">
    <source>
        <dbReference type="ARBA" id="ARBA00022801"/>
    </source>
</evidence>
<dbReference type="InterPro" id="IPR001872">
    <property type="entry name" value="Peptidase_A8"/>
</dbReference>
<name>A0A8J6JL40_9FIRM</name>
<evidence type="ECO:0000256" key="7">
    <source>
        <dbReference type="ARBA" id="ARBA00022989"/>
    </source>
</evidence>
<keyword evidence="3 9" id="KW-0645">Protease</keyword>
<evidence type="ECO:0000256" key="10">
    <source>
        <dbReference type="RuleBase" id="RU000594"/>
    </source>
</evidence>
<evidence type="ECO:0000313" key="13">
    <source>
        <dbReference type="Proteomes" id="UP000607645"/>
    </source>
</evidence>
<comment type="similarity">
    <text evidence="1 9 11">Belongs to the peptidase A8 family.</text>
</comment>
<feature type="transmembrane region" description="Helical" evidence="9">
    <location>
        <begin position="121"/>
        <end position="145"/>
    </location>
</feature>
<keyword evidence="6 9" id="KW-0378">Hydrolase</keyword>
<keyword evidence="4 9" id="KW-0812">Transmembrane</keyword>
<comment type="function">
    <text evidence="9 10">This protein specifically catalyzes the removal of signal peptides from prolipoproteins.</text>
</comment>
<evidence type="ECO:0000256" key="1">
    <source>
        <dbReference type="ARBA" id="ARBA00006139"/>
    </source>
</evidence>
<feature type="active site" evidence="9">
    <location>
        <position position="127"/>
    </location>
</feature>
<evidence type="ECO:0000256" key="3">
    <source>
        <dbReference type="ARBA" id="ARBA00022670"/>
    </source>
</evidence>
<feature type="active site" evidence="9">
    <location>
        <position position="111"/>
    </location>
</feature>